<dbReference type="OrthoDB" id="9388939at2759"/>
<proteinExistence type="predicted"/>
<dbReference type="GO" id="GO:0070939">
    <property type="term" value="C:Dsl1/NZR complex"/>
    <property type="evidence" value="ECO:0007669"/>
    <property type="project" value="TreeGrafter"/>
</dbReference>
<name>A0A3L8T1A1_CHLGU</name>
<comment type="caution">
    <text evidence="1">The sequence shown here is derived from an EMBL/GenBank/DDBJ whole genome shotgun (WGS) entry which is preliminary data.</text>
</comment>
<dbReference type="GO" id="GO:0000149">
    <property type="term" value="F:SNARE binding"/>
    <property type="evidence" value="ECO:0007669"/>
    <property type="project" value="TreeGrafter"/>
</dbReference>
<organism evidence="1 2">
    <name type="scientific">Chloebia gouldiae</name>
    <name type="common">Gouldian finch</name>
    <name type="synonym">Erythrura gouldiae</name>
    <dbReference type="NCBI Taxonomy" id="44316"/>
    <lineage>
        <taxon>Eukaryota</taxon>
        <taxon>Metazoa</taxon>
        <taxon>Chordata</taxon>
        <taxon>Craniata</taxon>
        <taxon>Vertebrata</taxon>
        <taxon>Euteleostomi</taxon>
        <taxon>Archelosauria</taxon>
        <taxon>Archosauria</taxon>
        <taxon>Dinosauria</taxon>
        <taxon>Saurischia</taxon>
        <taxon>Theropoda</taxon>
        <taxon>Coelurosauria</taxon>
        <taxon>Aves</taxon>
        <taxon>Neognathae</taxon>
        <taxon>Neoaves</taxon>
        <taxon>Telluraves</taxon>
        <taxon>Australaves</taxon>
        <taxon>Passeriformes</taxon>
        <taxon>Passeroidea</taxon>
        <taxon>Passeridae</taxon>
        <taxon>Chloebia</taxon>
    </lineage>
</organism>
<reference evidence="1 2" key="1">
    <citation type="journal article" date="2018" name="Proc. R. Soc. B">
        <title>A non-coding region near Follistatin controls head colour polymorphism in the Gouldian finch.</title>
        <authorList>
            <person name="Toomey M.B."/>
            <person name="Marques C.I."/>
            <person name="Andrade P."/>
            <person name="Araujo P.M."/>
            <person name="Sabatino S."/>
            <person name="Gazda M.A."/>
            <person name="Afonso S."/>
            <person name="Lopes R.J."/>
            <person name="Corbo J.C."/>
            <person name="Carneiro M."/>
        </authorList>
    </citation>
    <scope>NUCLEOTIDE SEQUENCE [LARGE SCALE GENOMIC DNA]</scope>
    <source>
        <strain evidence="1">Red01</strain>
        <tissue evidence="1">Muscle</tissue>
    </source>
</reference>
<keyword evidence="2" id="KW-1185">Reference proteome</keyword>
<accession>A0A3L8T1A1</accession>
<protein>
    <submittedName>
        <fullName evidence="1">Uncharacterized protein</fullName>
    </submittedName>
</protein>
<dbReference type="EMBL" id="QUSF01000002">
    <property type="protein sequence ID" value="RLW12371.1"/>
    <property type="molecule type" value="Genomic_DNA"/>
</dbReference>
<dbReference type="Proteomes" id="UP000276834">
    <property type="component" value="Unassembled WGS sequence"/>
</dbReference>
<dbReference type="GO" id="GO:0006890">
    <property type="term" value="P:retrograde vesicle-mediated transport, Golgi to endoplasmic reticulum"/>
    <property type="evidence" value="ECO:0007669"/>
    <property type="project" value="TreeGrafter"/>
</dbReference>
<dbReference type="AlphaFoldDB" id="A0A3L8T1A1"/>
<evidence type="ECO:0000313" key="1">
    <source>
        <dbReference type="EMBL" id="RLW12371.1"/>
    </source>
</evidence>
<dbReference type="PANTHER" id="PTHR15922:SF2">
    <property type="entry name" value="NBAS SUBUNIT OF NRZ TETHERING COMPLEX"/>
    <property type="match status" value="1"/>
</dbReference>
<gene>
    <name evidence="1" type="ORF">DV515_00000696</name>
</gene>
<evidence type="ECO:0000313" key="2">
    <source>
        <dbReference type="Proteomes" id="UP000276834"/>
    </source>
</evidence>
<dbReference type="PANTHER" id="PTHR15922">
    <property type="entry name" value="NEUROBLASTOMA-AMPLIFIED SEQUENCE"/>
    <property type="match status" value="1"/>
</dbReference>
<sequence length="242" mass="26981">MSQDETSVPSGQSADLLYWTTSKTMKVLSNTTLTTKAMLHAVSDGQWWKKSLTYLRPLHGQEFGDVLKSGSGENATVEKQGCHPFYESLIDDPYVAESEVSYGTYENNSLESFAEVLLRTGKLAETKSEGKDLLPTTEVLLQLASDALPKDAALSLAYLLALPQVVDANKCFEKQLHSALSLQLASYYYSLQIYARLAPCFKDKCHPLYRLFLNSHVLQEELGSLWKVFFVFPKSSMGGKEN</sequence>